<organism evidence="1">
    <name type="scientific">bioreactor metagenome</name>
    <dbReference type="NCBI Taxonomy" id="1076179"/>
    <lineage>
        <taxon>unclassified sequences</taxon>
        <taxon>metagenomes</taxon>
        <taxon>ecological metagenomes</taxon>
    </lineage>
</organism>
<name>A0A645EP34_9ZZZZ</name>
<proteinExistence type="predicted"/>
<reference evidence="1" key="1">
    <citation type="submission" date="2019-08" db="EMBL/GenBank/DDBJ databases">
        <authorList>
            <person name="Kucharzyk K."/>
            <person name="Murdoch R.W."/>
            <person name="Higgins S."/>
            <person name="Loffler F."/>
        </authorList>
    </citation>
    <scope>NUCLEOTIDE SEQUENCE</scope>
</reference>
<dbReference type="AlphaFoldDB" id="A0A645EP34"/>
<protein>
    <submittedName>
        <fullName evidence="1">Uncharacterized protein</fullName>
    </submittedName>
</protein>
<comment type="caution">
    <text evidence="1">The sequence shown here is derived from an EMBL/GenBank/DDBJ whole genome shotgun (WGS) entry which is preliminary data.</text>
</comment>
<dbReference type="EMBL" id="VSSQ01048255">
    <property type="protein sequence ID" value="MPN02303.1"/>
    <property type="molecule type" value="Genomic_DNA"/>
</dbReference>
<evidence type="ECO:0000313" key="1">
    <source>
        <dbReference type="EMBL" id="MPN02303.1"/>
    </source>
</evidence>
<sequence>MPFNELNSVEHFIIKQLSGVDLNNNTVAEPQSHYGIRWQYLPASALLRE</sequence>
<gene>
    <name evidence="1" type="ORF">SDC9_149519</name>
</gene>
<accession>A0A645EP34</accession>